<gene>
    <name evidence="1" type="ORF">Pla111_17780</name>
</gene>
<dbReference type="AlphaFoldDB" id="A0A5C5W896"/>
<keyword evidence="2" id="KW-1185">Reference proteome</keyword>
<proteinExistence type="predicted"/>
<dbReference type="EMBL" id="SJPH01000003">
    <property type="protein sequence ID" value="TWT46677.1"/>
    <property type="molecule type" value="Genomic_DNA"/>
</dbReference>
<evidence type="ECO:0000313" key="1">
    <source>
        <dbReference type="EMBL" id="TWT46677.1"/>
    </source>
</evidence>
<reference evidence="1 2" key="1">
    <citation type="submission" date="2019-02" db="EMBL/GenBank/DDBJ databases">
        <title>Deep-cultivation of Planctomycetes and their phenomic and genomic characterization uncovers novel biology.</title>
        <authorList>
            <person name="Wiegand S."/>
            <person name="Jogler M."/>
            <person name="Boedeker C."/>
            <person name="Pinto D."/>
            <person name="Vollmers J."/>
            <person name="Rivas-Marin E."/>
            <person name="Kohn T."/>
            <person name="Peeters S.H."/>
            <person name="Heuer A."/>
            <person name="Rast P."/>
            <person name="Oberbeckmann S."/>
            <person name="Bunk B."/>
            <person name="Jeske O."/>
            <person name="Meyerdierks A."/>
            <person name="Storesund J.E."/>
            <person name="Kallscheuer N."/>
            <person name="Luecker S."/>
            <person name="Lage O.M."/>
            <person name="Pohl T."/>
            <person name="Merkel B.J."/>
            <person name="Hornburger P."/>
            <person name="Mueller R.-W."/>
            <person name="Bruemmer F."/>
            <person name="Labrenz M."/>
            <person name="Spormann A.M."/>
            <person name="Op Den Camp H."/>
            <person name="Overmann J."/>
            <person name="Amann R."/>
            <person name="Jetten M.S.M."/>
            <person name="Mascher T."/>
            <person name="Medema M.H."/>
            <person name="Devos D.P."/>
            <person name="Kaster A.-K."/>
            <person name="Ovreas L."/>
            <person name="Rohde M."/>
            <person name="Galperin M.Y."/>
            <person name="Jogler C."/>
        </authorList>
    </citation>
    <scope>NUCLEOTIDE SEQUENCE [LARGE SCALE GENOMIC DNA]</scope>
    <source>
        <strain evidence="1 2">Pla111</strain>
    </source>
</reference>
<accession>A0A5C5W896</accession>
<evidence type="ECO:0000313" key="2">
    <source>
        <dbReference type="Proteomes" id="UP000318995"/>
    </source>
</evidence>
<comment type="caution">
    <text evidence="1">The sequence shown here is derived from an EMBL/GenBank/DDBJ whole genome shotgun (WGS) entry which is preliminary data.</text>
</comment>
<sequence>MSRGIARLAGPLASTLREKIGAGRIRLRFGGELIGETHRDG</sequence>
<protein>
    <submittedName>
        <fullName evidence="1">Uncharacterized protein</fullName>
    </submittedName>
</protein>
<organism evidence="1 2">
    <name type="scientific">Botrimarina hoheduenensis</name>
    <dbReference type="NCBI Taxonomy" id="2528000"/>
    <lineage>
        <taxon>Bacteria</taxon>
        <taxon>Pseudomonadati</taxon>
        <taxon>Planctomycetota</taxon>
        <taxon>Planctomycetia</taxon>
        <taxon>Pirellulales</taxon>
        <taxon>Lacipirellulaceae</taxon>
        <taxon>Botrimarina</taxon>
    </lineage>
</organism>
<dbReference type="Proteomes" id="UP000318995">
    <property type="component" value="Unassembled WGS sequence"/>
</dbReference>
<name>A0A5C5W896_9BACT</name>